<evidence type="ECO:0000256" key="9">
    <source>
        <dbReference type="SAM" id="Phobius"/>
    </source>
</evidence>
<dbReference type="PANTHER" id="PTHR11616">
    <property type="entry name" value="SODIUM/CHLORIDE DEPENDENT TRANSPORTER"/>
    <property type="match status" value="1"/>
</dbReference>
<feature type="transmembrane region" description="Helical" evidence="9">
    <location>
        <begin position="332"/>
        <end position="357"/>
    </location>
</feature>
<keyword evidence="3 8" id="KW-0812">Transmembrane</keyword>
<feature type="binding site" evidence="6">
    <location>
        <position position="247"/>
    </location>
    <ligand>
        <name>Na(+)</name>
        <dbReference type="ChEBI" id="CHEBI:29101"/>
        <label>1</label>
    </ligand>
</feature>
<dbReference type="PROSITE" id="PS00754">
    <property type="entry name" value="NA_NEUROTRAN_SYMP_2"/>
    <property type="match status" value="1"/>
</dbReference>
<reference evidence="10" key="3">
    <citation type="submission" date="2025-09" db="UniProtKB">
        <authorList>
            <consortium name="Ensembl"/>
        </authorList>
    </citation>
    <scope>IDENTIFICATION</scope>
</reference>
<feature type="transmembrane region" description="Helical" evidence="9">
    <location>
        <begin position="97"/>
        <end position="115"/>
    </location>
</feature>
<comment type="similarity">
    <text evidence="8">Belongs to the sodium:neurotransmitter symporter (SNF) (TC 2.A.22) family.</text>
</comment>
<feature type="binding site" evidence="6">
    <location>
        <position position="279"/>
    </location>
    <ligand>
        <name>Na(+)</name>
        <dbReference type="ChEBI" id="CHEBI:29101"/>
        <label>1</label>
    </ligand>
</feature>
<dbReference type="PANTHER" id="PTHR11616:SF237">
    <property type="entry name" value="TRANSPORTER"/>
    <property type="match status" value="1"/>
</dbReference>
<evidence type="ECO:0000256" key="4">
    <source>
        <dbReference type="ARBA" id="ARBA00022989"/>
    </source>
</evidence>
<reference evidence="10" key="2">
    <citation type="submission" date="2025-08" db="UniProtKB">
        <authorList>
            <consortium name="Ensembl"/>
        </authorList>
    </citation>
    <scope>IDENTIFICATION</scope>
</reference>
<feature type="transmembrane region" description="Helical" evidence="9">
    <location>
        <begin position="448"/>
        <end position="476"/>
    </location>
</feature>
<keyword evidence="2 8" id="KW-0813">Transport</keyword>
<proteinExistence type="inferred from homology"/>
<evidence type="ECO:0000256" key="3">
    <source>
        <dbReference type="ARBA" id="ARBA00022692"/>
    </source>
</evidence>
<dbReference type="SUPFAM" id="SSF161070">
    <property type="entry name" value="SNF-like"/>
    <property type="match status" value="1"/>
</dbReference>
<name>A0A3P8V9V1_CYNSE</name>
<feature type="transmembrane region" description="Helical" evidence="9">
    <location>
        <begin position="15"/>
        <end position="32"/>
    </location>
</feature>
<feature type="transmembrane region" description="Helical" evidence="9">
    <location>
        <begin position="197"/>
        <end position="217"/>
    </location>
</feature>
<feature type="binding site" evidence="6">
    <location>
        <position position="28"/>
    </location>
    <ligand>
        <name>Na(+)</name>
        <dbReference type="ChEBI" id="CHEBI:29101"/>
        <label>1</label>
    </ligand>
</feature>
<dbReference type="GO" id="GO:0005886">
    <property type="term" value="C:plasma membrane"/>
    <property type="evidence" value="ECO:0007669"/>
    <property type="project" value="TreeGrafter"/>
</dbReference>
<keyword evidence="5 9" id="KW-0472">Membrane</keyword>
<dbReference type="GeneTree" id="ENSGT00940000165190"/>
<dbReference type="Proteomes" id="UP000265120">
    <property type="component" value="Chromosome 20"/>
</dbReference>
<dbReference type="GO" id="GO:0005332">
    <property type="term" value="F:gamma-aminobutyric acid:sodium:chloride symporter activity"/>
    <property type="evidence" value="ECO:0007669"/>
    <property type="project" value="TreeGrafter"/>
</dbReference>
<evidence type="ECO:0000256" key="7">
    <source>
        <dbReference type="PIRSR" id="PIRSR600175-2"/>
    </source>
</evidence>
<evidence type="ECO:0000256" key="2">
    <source>
        <dbReference type="ARBA" id="ARBA00022448"/>
    </source>
</evidence>
<dbReference type="Pfam" id="PF00209">
    <property type="entry name" value="SNF"/>
    <property type="match status" value="1"/>
</dbReference>
<dbReference type="GO" id="GO:0042995">
    <property type="term" value="C:cell projection"/>
    <property type="evidence" value="ECO:0007669"/>
    <property type="project" value="TreeGrafter"/>
</dbReference>
<dbReference type="InterPro" id="IPR037272">
    <property type="entry name" value="SNS_sf"/>
</dbReference>
<keyword evidence="11" id="KW-1185">Reference proteome</keyword>
<feature type="binding site" evidence="6">
    <location>
        <position position="24"/>
    </location>
    <ligand>
        <name>Na(+)</name>
        <dbReference type="ChEBI" id="CHEBI:29101"/>
        <label>1</label>
    </ligand>
</feature>
<evidence type="ECO:0000256" key="8">
    <source>
        <dbReference type="RuleBase" id="RU003732"/>
    </source>
</evidence>
<evidence type="ECO:0000256" key="6">
    <source>
        <dbReference type="PIRSR" id="PIRSR600175-1"/>
    </source>
</evidence>
<feature type="transmembrane region" description="Helical" evidence="9">
    <location>
        <begin position="44"/>
        <end position="62"/>
    </location>
</feature>
<reference evidence="10 11" key="1">
    <citation type="journal article" date="2014" name="Nat. Genet.">
        <title>Whole-genome sequence of a flatfish provides insights into ZW sex chromosome evolution and adaptation to a benthic lifestyle.</title>
        <authorList>
            <person name="Chen S."/>
            <person name="Zhang G."/>
            <person name="Shao C."/>
            <person name="Huang Q."/>
            <person name="Liu G."/>
            <person name="Zhang P."/>
            <person name="Song W."/>
            <person name="An N."/>
            <person name="Chalopin D."/>
            <person name="Volff J.N."/>
            <person name="Hong Y."/>
            <person name="Li Q."/>
            <person name="Sha Z."/>
            <person name="Zhou H."/>
            <person name="Xie M."/>
            <person name="Yu Q."/>
            <person name="Liu Y."/>
            <person name="Xiang H."/>
            <person name="Wang N."/>
            <person name="Wu K."/>
            <person name="Yang C."/>
            <person name="Zhou Q."/>
            <person name="Liao X."/>
            <person name="Yang L."/>
            <person name="Hu Q."/>
            <person name="Zhang J."/>
            <person name="Meng L."/>
            <person name="Jin L."/>
            <person name="Tian Y."/>
            <person name="Lian J."/>
            <person name="Yang J."/>
            <person name="Miao G."/>
            <person name="Liu S."/>
            <person name="Liang Z."/>
            <person name="Yan F."/>
            <person name="Li Y."/>
            <person name="Sun B."/>
            <person name="Zhang H."/>
            <person name="Zhang J."/>
            <person name="Zhu Y."/>
            <person name="Du M."/>
            <person name="Zhao Y."/>
            <person name="Schartl M."/>
            <person name="Tang Q."/>
            <person name="Wang J."/>
        </authorList>
    </citation>
    <scope>NUCLEOTIDE SEQUENCE</scope>
</reference>
<dbReference type="InterPro" id="IPR000175">
    <property type="entry name" value="Na/ntran_symport"/>
</dbReference>
<feature type="transmembrane region" description="Helical" evidence="9">
    <location>
        <begin position="488"/>
        <end position="509"/>
    </location>
</feature>
<dbReference type="PROSITE" id="PS00610">
    <property type="entry name" value="NA_NEUROTRAN_SYMP_1"/>
    <property type="match status" value="1"/>
</dbReference>
<keyword evidence="8" id="KW-0769">Symport</keyword>
<evidence type="ECO:0000256" key="1">
    <source>
        <dbReference type="ARBA" id="ARBA00004141"/>
    </source>
</evidence>
<keyword evidence="6" id="KW-0915">Sodium</keyword>
<keyword evidence="6" id="KW-0479">Metal-binding</keyword>
<protein>
    <recommendedName>
        <fullName evidence="8">Transporter</fullName>
    </recommendedName>
</protein>
<dbReference type="PROSITE" id="PS50267">
    <property type="entry name" value="NA_NEUROTRAN_SYMP_3"/>
    <property type="match status" value="1"/>
</dbReference>
<dbReference type="InParanoid" id="A0A3P8V9V1"/>
<feature type="transmembrane region" description="Helical" evidence="9">
    <location>
        <begin position="377"/>
        <end position="395"/>
    </location>
</feature>
<dbReference type="Ensembl" id="ENSCSET00000010145.1">
    <property type="protein sequence ID" value="ENSCSEP00000010026.1"/>
    <property type="gene ID" value="ENSCSEG00000006418.1"/>
</dbReference>
<evidence type="ECO:0000313" key="10">
    <source>
        <dbReference type="Ensembl" id="ENSCSEP00000010026.1"/>
    </source>
</evidence>
<keyword evidence="4 9" id="KW-1133">Transmembrane helix</keyword>
<evidence type="ECO:0000313" key="11">
    <source>
        <dbReference type="Proteomes" id="UP000265120"/>
    </source>
</evidence>
<feature type="transmembrane region" description="Helical" evidence="9">
    <location>
        <begin position="407"/>
        <end position="428"/>
    </location>
</feature>
<dbReference type="OMA" id="WATCENS"/>
<organism evidence="10 11">
    <name type="scientific">Cynoglossus semilaevis</name>
    <name type="common">Tongue sole</name>
    <dbReference type="NCBI Taxonomy" id="244447"/>
    <lineage>
        <taxon>Eukaryota</taxon>
        <taxon>Metazoa</taxon>
        <taxon>Chordata</taxon>
        <taxon>Craniata</taxon>
        <taxon>Vertebrata</taxon>
        <taxon>Euteleostomi</taxon>
        <taxon>Actinopterygii</taxon>
        <taxon>Neopterygii</taxon>
        <taxon>Teleostei</taxon>
        <taxon>Neoteleostei</taxon>
        <taxon>Acanthomorphata</taxon>
        <taxon>Carangaria</taxon>
        <taxon>Pleuronectiformes</taxon>
        <taxon>Pleuronectoidei</taxon>
        <taxon>Cynoglossidae</taxon>
        <taxon>Cynoglossinae</taxon>
        <taxon>Cynoglossus</taxon>
    </lineage>
</organism>
<accession>A0A3P8V9V1</accession>
<feature type="binding site" evidence="6">
    <location>
        <position position="347"/>
    </location>
    <ligand>
        <name>Na(+)</name>
        <dbReference type="ChEBI" id="CHEBI:29101"/>
        <label>1</label>
    </ligand>
</feature>
<comment type="subcellular location">
    <subcellularLocation>
        <location evidence="1">Membrane</location>
        <topology evidence="1">Multi-pass membrane protein</topology>
    </subcellularLocation>
</comment>
<dbReference type="PRINTS" id="PR00176">
    <property type="entry name" value="NANEUSMPORT"/>
</dbReference>
<feature type="binding site" evidence="6">
    <location>
        <position position="21"/>
    </location>
    <ligand>
        <name>Na(+)</name>
        <dbReference type="ChEBI" id="CHEBI:29101"/>
        <label>1</label>
    </ligand>
</feature>
<sequence length="590" mass="66220">MLVEDRGQWSSKTEYLLVVAGNVVGLGNVWRFPYLCYKNGGGAFLVPYCLLAVVVGIPLFLLETAMGQYTQEGFVTCWRKLCPLAQGIGYGYFMIKCFDLCYIIIQAWTLVYLGFSFSPSLPWSNCNNSWNTVLCVDLLCQTSLVRRRVLGISGGIDQLGSVRWDLTLSLLVSWVCCYFSIWKGVQSSGKVTYVTTTFPYLMLLILLIRGLTLPGAWDGITFYLYPDLNRLADLEVWMEAGSQIIFSYSLARGTLQVLGSYNDYENNCYKDSFWLCLLNSGTSFFAGFVVFSVLGFMAHKKGVTVDKVADSGPGLAFIVYPEATAMMPLPQFWSVCFFLMLFFLSVDTFVITFYSCFVTSVSDLFPKHLRGPGRSEVFVLLVCLFFFLTQLILVTEGGVYVFHLIDYYGSTGACQYVMMLLQCLALAWGFGCERVTNIIGDMTGHRPAVFFCICWKYIIPVLSLLALIMYLVGYMHLKFNNWYSYPDWAYALGLLMTLSSVLMVPLWAVGQMCVTPGSFVQVTAHPPVSWLPNRSRNRLRAKQAFSVECSHTLGSTFPAPVVGTEGPSLSFHSPSSSAIQDILLITRFYW</sequence>
<dbReference type="GO" id="GO:0046872">
    <property type="term" value="F:metal ion binding"/>
    <property type="evidence" value="ECO:0007669"/>
    <property type="project" value="UniProtKB-KW"/>
</dbReference>
<feature type="binding site" evidence="6">
    <location>
        <position position="344"/>
    </location>
    <ligand>
        <name>Na(+)</name>
        <dbReference type="ChEBI" id="CHEBI:29101"/>
        <label>1</label>
    </ligand>
</feature>
<dbReference type="AlphaFoldDB" id="A0A3P8V9V1"/>
<feature type="disulfide bond" evidence="7">
    <location>
        <begin position="126"/>
        <end position="135"/>
    </location>
</feature>
<evidence type="ECO:0000256" key="5">
    <source>
        <dbReference type="ARBA" id="ARBA00023136"/>
    </source>
</evidence>
<keyword evidence="7" id="KW-1015">Disulfide bond</keyword>
<feature type="transmembrane region" description="Helical" evidence="9">
    <location>
        <begin position="273"/>
        <end position="298"/>
    </location>
</feature>